<dbReference type="AlphaFoldDB" id="A0A0D2CK26"/>
<dbReference type="GO" id="GO:0016705">
    <property type="term" value="F:oxidoreductase activity, acting on paired donors, with incorporation or reduction of molecular oxygen"/>
    <property type="evidence" value="ECO:0007669"/>
    <property type="project" value="InterPro"/>
</dbReference>
<dbReference type="GO" id="GO:0004497">
    <property type="term" value="F:monooxygenase activity"/>
    <property type="evidence" value="ECO:0007669"/>
    <property type="project" value="UniProtKB-KW"/>
</dbReference>
<evidence type="ECO:0000256" key="2">
    <source>
        <dbReference type="ARBA" id="ARBA00010617"/>
    </source>
</evidence>
<dbReference type="Gene3D" id="1.10.630.10">
    <property type="entry name" value="Cytochrome P450"/>
    <property type="match status" value="1"/>
</dbReference>
<dbReference type="InterPro" id="IPR036396">
    <property type="entry name" value="Cyt_P450_sf"/>
</dbReference>
<comment type="similarity">
    <text evidence="2">Belongs to the cytochrome P450 family.</text>
</comment>
<dbReference type="STRING" id="348802.A0A0D2CK26"/>
<evidence type="ECO:0000256" key="8">
    <source>
        <dbReference type="PIRSR" id="PIRSR602401-1"/>
    </source>
</evidence>
<evidence type="ECO:0008006" key="11">
    <source>
        <dbReference type="Google" id="ProtNLM"/>
    </source>
</evidence>
<evidence type="ECO:0000256" key="1">
    <source>
        <dbReference type="ARBA" id="ARBA00001971"/>
    </source>
</evidence>
<dbReference type="OrthoDB" id="1470350at2759"/>
<dbReference type="InterPro" id="IPR050476">
    <property type="entry name" value="Insect_CytP450_Detox"/>
</dbReference>
<keyword evidence="5" id="KW-0560">Oxidoreductase</keyword>
<proteinExistence type="inferred from homology"/>
<dbReference type="EMBL" id="KN847323">
    <property type="protein sequence ID" value="KIW50192.1"/>
    <property type="molecule type" value="Genomic_DNA"/>
</dbReference>
<dbReference type="GO" id="GO:0020037">
    <property type="term" value="F:heme binding"/>
    <property type="evidence" value="ECO:0007669"/>
    <property type="project" value="InterPro"/>
</dbReference>
<dbReference type="Proteomes" id="UP000054342">
    <property type="component" value="Unassembled WGS sequence"/>
</dbReference>
<evidence type="ECO:0000256" key="4">
    <source>
        <dbReference type="ARBA" id="ARBA00022723"/>
    </source>
</evidence>
<dbReference type="PANTHER" id="PTHR24292:SF102">
    <property type="entry name" value="CYTOCHROME P450 FAMILY-RELATED"/>
    <property type="match status" value="1"/>
</dbReference>
<name>A0A0D2CK26_9EURO</name>
<dbReference type="InterPro" id="IPR002401">
    <property type="entry name" value="Cyt_P450_E_grp-I"/>
</dbReference>
<reference evidence="9 10" key="1">
    <citation type="submission" date="2015-01" db="EMBL/GenBank/DDBJ databases">
        <title>The Genome Sequence of Exophiala xenobiotica CBS118157.</title>
        <authorList>
            <consortium name="The Broad Institute Genomics Platform"/>
            <person name="Cuomo C."/>
            <person name="de Hoog S."/>
            <person name="Gorbushina A."/>
            <person name="Stielow B."/>
            <person name="Teixiera M."/>
            <person name="Abouelleil A."/>
            <person name="Chapman S.B."/>
            <person name="Priest M."/>
            <person name="Young S.K."/>
            <person name="Wortman J."/>
            <person name="Nusbaum C."/>
            <person name="Birren B."/>
        </authorList>
    </citation>
    <scope>NUCLEOTIDE SEQUENCE [LARGE SCALE GENOMIC DNA]</scope>
    <source>
        <strain evidence="9 10">CBS 118157</strain>
    </source>
</reference>
<dbReference type="PRINTS" id="PR00463">
    <property type="entry name" value="EP450I"/>
</dbReference>
<evidence type="ECO:0000256" key="7">
    <source>
        <dbReference type="ARBA" id="ARBA00023033"/>
    </source>
</evidence>
<evidence type="ECO:0000256" key="3">
    <source>
        <dbReference type="ARBA" id="ARBA00022617"/>
    </source>
</evidence>
<keyword evidence="4 8" id="KW-0479">Metal-binding</keyword>
<organism evidence="9 10">
    <name type="scientific">Exophiala xenobiotica</name>
    <dbReference type="NCBI Taxonomy" id="348802"/>
    <lineage>
        <taxon>Eukaryota</taxon>
        <taxon>Fungi</taxon>
        <taxon>Dikarya</taxon>
        <taxon>Ascomycota</taxon>
        <taxon>Pezizomycotina</taxon>
        <taxon>Eurotiomycetes</taxon>
        <taxon>Chaetothyriomycetidae</taxon>
        <taxon>Chaetothyriales</taxon>
        <taxon>Herpotrichiellaceae</taxon>
        <taxon>Exophiala</taxon>
    </lineage>
</organism>
<accession>A0A0D2CK26</accession>
<dbReference type="GO" id="GO:0005506">
    <property type="term" value="F:iron ion binding"/>
    <property type="evidence" value="ECO:0007669"/>
    <property type="project" value="InterPro"/>
</dbReference>
<comment type="cofactor">
    <cofactor evidence="1 8">
        <name>heme</name>
        <dbReference type="ChEBI" id="CHEBI:30413"/>
    </cofactor>
</comment>
<keyword evidence="6 8" id="KW-0408">Iron</keyword>
<dbReference type="PANTHER" id="PTHR24292">
    <property type="entry name" value="CYTOCHROME P450"/>
    <property type="match status" value="1"/>
</dbReference>
<dbReference type="Pfam" id="PF00067">
    <property type="entry name" value="p450"/>
    <property type="match status" value="1"/>
</dbReference>
<evidence type="ECO:0000313" key="10">
    <source>
        <dbReference type="Proteomes" id="UP000054342"/>
    </source>
</evidence>
<feature type="binding site" description="axial binding residue" evidence="8">
    <location>
        <position position="493"/>
    </location>
    <ligand>
        <name>heme</name>
        <dbReference type="ChEBI" id="CHEBI:30413"/>
    </ligand>
    <ligandPart>
        <name>Fe</name>
        <dbReference type="ChEBI" id="CHEBI:18248"/>
    </ligandPart>
</feature>
<evidence type="ECO:0000313" key="9">
    <source>
        <dbReference type="EMBL" id="KIW50192.1"/>
    </source>
</evidence>
<keyword evidence="7" id="KW-0503">Monooxygenase</keyword>
<keyword evidence="3 8" id="KW-0349">Heme</keyword>
<dbReference type="GeneID" id="25333713"/>
<evidence type="ECO:0000256" key="5">
    <source>
        <dbReference type="ARBA" id="ARBA00023002"/>
    </source>
</evidence>
<dbReference type="HOGENOM" id="CLU_001570_25_2_1"/>
<gene>
    <name evidence="9" type="ORF">PV05_11805</name>
</gene>
<sequence>MKIGLYIVFLPCIAFTVYRSYRLLVNYIGARRLKLPIVLLPISFEDAWFAPLRPLFAWVERLPCGLGNWYLYTDIGWPMVDGGRSVSRLGESFVLVTPTRNQIITSHQPAIERLYKDMKTWILPDPFAQFFTFFGQNVSSLNGQDWQRHRKITAPAFNDQNMRNVWDESLERAREIIRFDNENVRNLADIRSDFEVLAMHVLAAVGFGQDSTALTTIPPGHRLTLLDSLGFILKHVFVSIIFNGIQVPDPFLPQTLRRLKLSVAEFRKYMQESVLYQLRKSNQKSVGKTTSLLEAMVHANEAEKSQSQAQTASSKPSYLTDSELYGNLFVFNLAGFETTAGTMTFALPYLAAHPKTQDWVREEVDAQYTHTLSKVSYADTYSKLVRVMAVMYETLRLAGPAPQMLRIPTTSTLLPIAPSAKKPGHSRTVMIEPETLITADFYALHLSPLWGADRFEFKPQRFVSQSKDGEDVLTVPEADGIMYIPWVFGPRVCPGKKFSQVEFVAVVAHVLSAYKIEPVRQNGETEEAARARLMGVLDGKYFNISTHVKNPETGGIRFVRR</sequence>
<evidence type="ECO:0000256" key="6">
    <source>
        <dbReference type="ARBA" id="ARBA00023004"/>
    </source>
</evidence>
<dbReference type="PRINTS" id="PR00385">
    <property type="entry name" value="P450"/>
</dbReference>
<keyword evidence="10" id="KW-1185">Reference proteome</keyword>
<protein>
    <recommendedName>
        <fullName evidence="11">Cytochrome P450</fullName>
    </recommendedName>
</protein>
<dbReference type="SUPFAM" id="SSF48264">
    <property type="entry name" value="Cytochrome P450"/>
    <property type="match status" value="1"/>
</dbReference>
<dbReference type="RefSeq" id="XP_013310776.1">
    <property type="nucleotide sequence ID" value="XM_013455322.1"/>
</dbReference>
<dbReference type="InterPro" id="IPR001128">
    <property type="entry name" value="Cyt_P450"/>
</dbReference>